<evidence type="ECO:0000313" key="3">
    <source>
        <dbReference type="Proteomes" id="UP000230750"/>
    </source>
</evidence>
<keyword evidence="3" id="KW-1185">Reference proteome</keyword>
<dbReference type="EMBL" id="MRZV01000588">
    <property type="protein sequence ID" value="PIK47325.1"/>
    <property type="molecule type" value="Genomic_DNA"/>
</dbReference>
<organism evidence="2 3">
    <name type="scientific">Stichopus japonicus</name>
    <name type="common">Sea cucumber</name>
    <dbReference type="NCBI Taxonomy" id="307972"/>
    <lineage>
        <taxon>Eukaryota</taxon>
        <taxon>Metazoa</taxon>
        <taxon>Echinodermata</taxon>
        <taxon>Eleutherozoa</taxon>
        <taxon>Echinozoa</taxon>
        <taxon>Holothuroidea</taxon>
        <taxon>Aspidochirotacea</taxon>
        <taxon>Aspidochirotida</taxon>
        <taxon>Stichopodidae</taxon>
        <taxon>Apostichopus</taxon>
    </lineage>
</organism>
<evidence type="ECO:0008006" key="4">
    <source>
        <dbReference type="Google" id="ProtNLM"/>
    </source>
</evidence>
<sequence length="104" mass="11624">CTQKHLLECAEFSQKGTCSRKHCPLRHKKKGRQLSTLESSNGLKMTKRMPKETKKSTGKLTKAPSIEIEKGKSSAMSSNVSFIELEKDEEEKCPEVDINSEGIV</sequence>
<feature type="non-terminal residue" evidence="2">
    <location>
        <position position="1"/>
    </location>
</feature>
<name>A0A2G8KH84_STIJA</name>
<accession>A0A2G8KH84</accession>
<reference evidence="2 3" key="1">
    <citation type="journal article" date="2017" name="PLoS Biol.">
        <title>The sea cucumber genome provides insights into morphological evolution and visceral regeneration.</title>
        <authorList>
            <person name="Zhang X."/>
            <person name="Sun L."/>
            <person name="Yuan J."/>
            <person name="Sun Y."/>
            <person name="Gao Y."/>
            <person name="Zhang L."/>
            <person name="Li S."/>
            <person name="Dai H."/>
            <person name="Hamel J.F."/>
            <person name="Liu C."/>
            <person name="Yu Y."/>
            <person name="Liu S."/>
            <person name="Lin W."/>
            <person name="Guo K."/>
            <person name="Jin S."/>
            <person name="Xu P."/>
            <person name="Storey K.B."/>
            <person name="Huan P."/>
            <person name="Zhang T."/>
            <person name="Zhou Y."/>
            <person name="Zhang J."/>
            <person name="Lin C."/>
            <person name="Li X."/>
            <person name="Xing L."/>
            <person name="Huo D."/>
            <person name="Sun M."/>
            <person name="Wang L."/>
            <person name="Mercier A."/>
            <person name="Li F."/>
            <person name="Yang H."/>
            <person name="Xiang J."/>
        </authorList>
    </citation>
    <scope>NUCLEOTIDE SEQUENCE [LARGE SCALE GENOMIC DNA]</scope>
    <source>
        <strain evidence="2">Shaxun</strain>
        <tissue evidence="2">Muscle</tissue>
    </source>
</reference>
<dbReference type="AlphaFoldDB" id="A0A2G8KH84"/>
<dbReference type="Proteomes" id="UP000230750">
    <property type="component" value="Unassembled WGS sequence"/>
</dbReference>
<evidence type="ECO:0000256" key="1">
    <source>
        <dbReference type="SAM" id="MobiDB-lite"/>
    </source>
</evidence>
<feature type="region of interest" description="Disordered" evidence="1">
    <location>
        <begin position="29"/>
        <end position="73"/>
    </location>
</feature>
<evidence type="ECO:0000313" key="2">
    <source>
        <dbReference type="EMBL" id="PIK47325.1"/>
    </source>
</evidence>
<protein>
    <recommendedName>
        <fullName evidence="4">C3H1-type domain-containing protein</fullName>
    </recommendedName>
</protein>
<gene>
    <name evidence="2" type="ORF">BSL78_15825</name>
</gene>
<feature type="compositionally biased region" description="Polar residues" evidence="1">
    <location>
        <begin position="33"/>
        <end position="43"/>
    </location>
</feature>
<comment type="caution">
    <text evidence="2">The sequence shown here is derived from an EMBL/GenBank/DDBJ whole genome shotgun (WGS) entry which is preliminary data.</text>
</comment>
<dbReference type="OrthoDB" id="410307at2759"/>
<proteinExistence type="predicted"/>